<keyword evidence="3" id="KW-1185">Reference proteome</keyword>
<dbReference type="OMA" id="REQIWKD"/>
<dbReference type="GeneID" id="9224093"/>
<dbReference type="InterPro" id="IPR045518">
    <property type="entry name" value="2EXR"/>
</dbReference>
<accession>C5G0K1</accession>
<dbReference type="AlphaFoldDB" id="C5G0K1"/>
<protein>
    <recommendedName>
        <fullName evidence="1">2EXR domain-containing protein</fullName>
    </recommendedName>
</protein>
<dbReference type="Proteomes" id="UP000002035">
    <property type="component" value="Unassembled WGS sequence"/>
</dbReference>
<dbReference type="HOGENOM" id="CLU_071377_3_0_1"/>
<evidence type="ECO:0000259" key="1">
    <source>
        <dbReference type="Pfam" id="PF20150"/>
    </source>
</evidence>
<reference evidence="3" key="1">
    <citation type="journal article" date="2012" name="MBio">
        <title>Comparative genome analysis of Trichophyton rubrum and related dermatophytes reveals candidate genes involved in infection.</title>
        <authorList>
            <person name="Martinez D.A."/>
            <person name="Oliver B.G."/>
            <person name="Graeser Y."/>
            <person name="Goldberg J.M."/>
            <person name="Li W."/>
            <person name="Martinez-Rossi N.M."/>
            <person name="Monod M."/>
            <person name="Shelest E."/>
            <person name="Barton R.C."/>
            <person name="Birch E."/>
            <person name="Brakhage A.A."/>
            <person name="Chen Z."/>
            <person name="Gurr S.J."/>
            <person name="Heiman D."/>
            <person name="Heitman J."/>
            <person name="Kosti I."/>
            <person name="Rossi A."/>
            <person name="Saif S."/>
            <person name="Samalova M."/>
            <person name="Saunders C.W."/>
            <person name="Shea T."/>
            <person name="Summerbell R.C."/>
            <person name="Xu J."/>
            <person name="Young S."/>
            <person name="Zeng Q."/>
            <person name="Birren B.W."/>
            <person name="Cuomo C.A."/>
            <person name="White T.C."/>
        </authorList>
    </citation>
    <scope>NUCLEOTIDE SEQUENCE [LARGE SCALE GENOMIC DNA]</scope>
    <source>
        <strain evidence="3">ATCC MYA-4605 / CBS 113480</strain>
    </source>
</reference>
<gene>
    <name evidence="2" type="ORF">MCYG_08473</name>
</gene>
<organism evidence="2 3">
    <name type="scientific">Arthroderma otae (strain ATCC MYA-4605 / CBS 113480)</name>
    <name type="common">Microsporum canis</name>
    <dbReference type="NCBI Taxonomy" id="554155"/>
    <lineage>
        <taxon>Eukaryota</taxon>
        <taxon>Fungi</taxon>
        <taxon>Dikarya</taxon>
        <taxon>Ascomycota</taxon>
        <taxon>Pezizomycotina</taxon>
        <taxon>Eurotiomycetes</taxon>
        <taxon>Eurotiomycetidae</taxon>
        <taxon>Onygenales</taxon>
        <taxon>Arthrodermataceae</taxon>
        <taxon>Microsporum</taxon>
    </lineage>
</organism>
<evidence type="ECO:0000313" key="3">
    <source>
        <dbReference type="Proteomes" id="UP000002035"/>
    </source>
</evidence>
<dbReference type="Pfam" id="PF20150">
    <property type="entry name" value="2EXR"/>
    <property type="match status" value="1"/>
</dbReference>
<dbReference type="RefSeq" id="XP_002842642.1">
    <property type="nucleotide sequence ID" value="XM_002842596.1"/>
</dbReference>
<dbReference type="eggNOG" id="ENOG502SPX5">
    <property type="taxonomic scope" value="Eukaryota"/>
</dbReference>
<feature type="domain" description="2EXR" evidence="1">
    <location>
        <begin position="4"/>
        <end position="88"/>
    </location>
</feature>
<dbReference type="VEuPathDB" id="FungiDB:MCYG_08473"/>
<evidence type="ECO:0000313" key="2">
    <source>
        <dbReference type="EMBL" id="EEQ35654.1"/>
    </source>
</evidence>
<dbReference type="OrthoDB" id="3540486at2759"/>
<sequence length="192" mass="22793">MAVFHLFPYLPFELRARIWELTVEPRTVEVVHYKNVNTHLLHVVSPTPVPPILQACHEVRTQKALYQKAFTLGSEPRYVWVNFEIDMISIGDTVIDLFKPEQQLIRRLTIEEEYSDYFFYSKSRDLYDFCNVEEIHVICRGGLQDWKVDWENIYWPCPKTNLKLIDKETGQGFTGEELDSMWKWPDEESTSE</sequence>
<proteinExistence type="predicted"/>
<dbReference type="EMBL" id="DS995709">
    <property type="protein sequence ID" value="EEQ35654.1"/>
    <property type="molecule type" value="Genomic_DNA"/>
</dbReference>
<dbReference type="PANTHER" id="PTHR35910">
    <property type="entry name" value="2EXR DOMAIN-CONTAINING PROTEIN"/>
    <property type="match status" value="1"/>
</dbReference>
<dbReference type="PANTHER" id="PTHR35910:SF1">
    <property type="entry name" value="2EXR DOMAIN-CONTAINING PROTEIN"/>
    <property type="match status" value="1"/>
</dbReference>
<name>C5G0K1_ARTOC</name>